<organism evidence="1 2">
    <name type="scientific">Rahnella aquatilis (strain ATCC 33071 / DSM 4594 / JCM 1683 / NBRC 105701 / NCIMB 13365 / CIP 78.65)</name>
    <dbReference type="NCBI Taxonomy" id="745277"/>
    <lineage>
        <taxon>Bacteria</taxon>
        <taxon>Pseudomonadati</taxon>
        <taxon>Pseudomonadota</taxon>
        <taxon>Gammaproteobacteria</taxon>
        <taxon>Enterobacterales</taxon>
        <taxon>Yersiniaceae</taxon>
        <taxon>Rahnella</taxon>
    </lineage>
</organism>
<reference evidence="2" key="2">
    <citation type="submission" date="2012-01" db="EMBL/GenBank/DDBJ databases">
        <title>Complete sequence of chromosome of Rahnella aquatilis CIP 78.65.</title>
        <authorList>
            <person name="Lucas S."/>
            <person name="Han J."/>
            <person name="Lapidus A."/>
            <person name="Cheng J.-F."/>
            <person name="Goodwin L."/>
            <person name="Pitluck S."/>
            <person name="Peters L."/>
            <person name="Ovchinnikova G."/>
            <person name="Held B."/>
            <person name="Detter J.C."/>
            <person name="Han C."/>
            <person name="Tapia R."/>
            <person name="Land M."/>
            <person name="Hauser L."/>
            <person name="Kyrpides N."/>
            <person name="Ivanova N."/>
            <person name="Pagani I."/>
            <person name="Sobecky P."/>
            <person name="Martinez R."/>
            <person name="Woyke T."/>
        </authorList>
    </citation>
    <scope>NUCLEOTIDE SEQUENCE [LARGE SCALE GENOMIC DNA]</scope>
    <source>
        <strain evidence="2">ATCC 33071 / DSM 4594 / JCM 1683 / NBRC 105701 / NCIMB 13365 / CIP 78.65</strain>
    </source>
</reference>
<dbReference type="KEGG" id="raq:Rahaq2_2685"/>
<gene>
    <name evidence="1" type="ordered locus">Rahaq2_2685</name>
</gene>
<proteinExistence type="predicted"/>
<dbReference type="EMBL" id="CP003244">
    <property type="protein sequence ID" value="AEX52529.1"/>
    <property type="molecule type" value="Genomic_DNA"/>
</dbReference>
<protein>
    <submittedName>
        <fullName evidence="1">Uncharacterized protein</fullName>
    </submittedName>
</protein>
<evidence type="ECO:0000313" key="1">
    <source>
        <dbReference type="EMBL" id="AEX52529.1"/>
    </source>
</evidence>
<name>H2IRM8_RAHAC</name>
<dbReference type="Proteomes" id="UP000009010">
    <property type="component" value="Chromosome"/>
</dbReference>
<evidence type="ECO:0000313" key="2">
    <source>
        <dbReference type="Proteomes" id="UP000009010"/>
    </source>
</evidence>
<dbReference type="HOGENOM" id="CLU_1160316_0_0_6"/>
<reference evidence="1 2" key="1">
    <citation type="journal article" date="2012" name="J. Bacteriol.">
        <title>Complete Genome Sequence of Rahnella aquatilis CIP 78.65.</title>
        <authorList>
            <person name="Martinez R.J."/>
            <person name="Bruce D."/>
            <person name="Detter C."/>
            <person name="Goodwin L.A."/>
            <person name="Han J."/>
            <person name="Han C.S."/>
            <person name="Held B."/>
            <person name="Land M.L."/>
            <person name="Mikhailova N."/>
            <person name="Nolan M."/>
            <person name="Pennacchio L."/>
            <person name="Pitluck S."/>
            <person name="Tapia R."/>
            <person name="Woyke T."/>
            <person name="Sobecky P.A."/>
        </authorList>
    </citation>
    <scope>NUCLEOTIDE SEQUENCE [LARGE SCALE GENOMIC DNA]</scope>
    <source>
        <strain evidence="2">ATCC 33071 / DSM 4594 / JCM 1683 / NBRC 105701 / NCIMB 13365 / CIP 78.65</strain>
    </source>
</reference>
<accession>H2IRM8</accession>
<keyword evidence="2" id="KW-1185">Reference proteome</keyword>
<dbReference type="AlphaFoldDB" id="H2IRM8"/>
<dbReference type="RefSeq" id="WP_015697678.1">
    <property type="nucleotide sequence ID" value="NC_016818.1"/>
</dbReference>
<sequence>MINRTERFYLHNKHPMQTTDDAQGSYLAQIDIAKNKGRIRKFKTKWTVPSHPEYVWDQNGIPISLFLWNGLESSDYKGIIQPVLAWADGWYACTVYTDDNGHYNYSPYFLVKTGEELEGVIEYKGSSGGVGIQTTYHYEVRFSGERFKHLTQSVTTTKNYGMALLCFEPYTDNYKYFPPDLLIKMHDISLDVMFSTPPNTPLKWSFVDSEQYKPETPSGINGKIVKNEINNGEIDFYFR</sequence>